<evidence type="ECO:0000313" key="3">
    <source>
        <dbReference type="EMBL" id="QRW41679.1"/>
    </source>
</evidence>
<keyword evidence="1" id="KW-1175">Viral attachment to host cell pilus</keyword>
<protein>
    <submittedName>
        <fullName evidence="3">Putative maturation protein</fullName>
    </submittedName>
</protein>
<dbReference type="GO" id="GO:0039666">
    <property type="term" value="P:virion attachment to host cell pilus"/>
    <property type="evidence" value="ECO:0007669"/>
    <property type="project" value="UniProtKB-KW"/>
</dbReference>
<accession>A0A894KCL6</accession>
<keyword evidence="1" id="KW-1161">Viral attachment to host cell</keyword>
<keyword evidence="1" id="KW-1160">Virus entry into host cell</keyword>
<sequence>MEIHMRNIPGLRLRTDGRWENNFSEQSVLDYRERSLDRGLPPICKYEVTLLHSYTSGSKLPPDIRLLRSRNRSTLPIAPYGIRPTTSYGFVPNWLPIVFSGYISEDWGELSQIRCEYEDWVFLVPPVTNLLDIDFSDKLAGRILSKFRVMDSEIGIIIAELGETLKMLHTAVNRVRAGLSLFKRGRFTDIKKTYSDLTGKPWETPKFGNLWLEFRYGWTPFFHDVQSLIKDYNSLNKKLVKIARVSAGHGEPMTSTHRLNLAPSGYSLMADVTVTQEVRQRYGYFVLECPGYAEFVGDKFEQITSADVLVERIFNPASTGWDLVPYSFVVDWFFNLGEYLRQTGSLYHNYQIIDGYDRRDSRITEVQFSSDNPTFSAEGSLTHNVGSYLRQKTLKFPHYQPDLDLSFGSVKHLVDSIFLSTQRLKR</sequence>
<keyword evidence="1" id="KW-0946">Virion</keyword>
<dbReference type="InterPro" id="IPR005563">
    <property type="entry name" value="A_protein"/>
</dbReference>
<dbReference type="Pfam" id="PF03863">
    <property type="entry name" value="Phage_mat-A"/>
    <property type="match status" value="1"/>
</dbReference>
<evidence type="ECO:0000256" key="2">
    <source>
        <dbReference type="ARBA" id="ARBA00035110"/>
    </source>
</evidence>
<proteinExistence type="inferred from homology"/>
<organism evidence="3">
    <name type="scientific">Chimba virus</name>
    <dbReference type="NCBI Taxonomy" id="2800910"/>
    <lineage>
        <taxon>Viruses</taxon>
        <taxon>Riboviria</taxon>
    </lineage>
</organism>
<reference evidence="3" key="1">
    <citation type="journal article" date="2020" name="bioRxiv">
        <title>Single mosquito metatranscriptomics identifies vectors, emerging pathogens and reservoirs in one assay.</title>
        <authorList>
            <person name="Batson J."/>
            <person name="Dudas G."/>
            <person name="Haas-Stapleton E."/>
            <person name="Kistler A.L."/>
            <person name="Li L.M."/>
            <person name="Logan P."/>
            <person name="Ratnasiri K."/>
            <person name="Retallack H."/>
        </authorList>
    </citation>
    <scope>NUCLEOTIDE SEQUENCE</scope>
    <source>
        <strain evidence="3">CMS001_047_ALCO</strain>
    </source>
</reference>
<dbReference type="EMBL" id="MW434122">
    <property type="protein sequence ID" value="QRW41679.1"/>
    <property type="molecule type" value="Genomic_RNA"/>
</dbReference>
<evidence type="ECO:0000256" key="1">
    <source>
        <dbReference type="ARBA" id="ARBA00023104"/>
    </source>
</evidence>
<keyword evidence="1" id="KW-0945">Host-virus interaction</keyword>
<comment type="similarity">
    <text evidence="2">Belongs to the Leviviricetes maturation protein family.</text>
</comment>
<name>A0A894KCL6_9VIRU</name>